<name>A0ABP7L5Z8_9GAMM</name>
<feature type="transmembrane region" description="Helical" evidence="10">
    <location>
        <begin position="67"/>
        <end position="84"/>
    </location>
</feature>
<comment type="caution">
    <text evidence="12">The sequence shown here is derived from an EMBL/GenBank/DDBJ whole genome shotgun (WGS) entry which is preliminary data.</text>
</comment>
<feature type="domain" description="Cation/H+ exchanger transmembrane" evidence="11">
    <location>
        <begin position="21"/>
        <end position="270"/>
    </location>
</feature>
<dbReference type="EMBL" id="BAABDG010000002">
    <property type="protein sequence ID" value="GAA3895612.1"/>
    <property type="molecule type" value="Genomic_DNA"/>
</dbReference>
<gene>
    <name evidence="12" type="ORF">GCM10022405_21270</name>
</gene>
<keyword evidence="7" id="KW-0406">Ion transport</keyword>
<keyword evidence="3" id="KW-0050">Antiport</keyword>
<feature type="transmembrane region" description="Helical" evidence="10">
    <location>
        <begin position="29"/>
        <end position="47"/>
    </location>
</feature>
<dbReference type="PANTHER" id="PTHR32507:SF8">
    <property type="entry name" value="CNH1P"/>
    <property type="match status" value="1"/>
</dbReference>
<feature type="transmembrane region" description="Helical" evidence="10">
    <location>
        <begin position="380"/>
        <end position="402"/>
    </location>
</feature>
<dbReference type="InterPro" id="IPR006153">
    <property type="entry name" value="Cation/H_exchanger_TM"/>
</dbReference>
<sequence length="449" mass="47612">MEFLGWTAATGGLLLLMSLASGWIKRGPITVFALYLTAGIVCGPWVLNLLQVDITAHAELAKNITEIAIAASLFITGLKLRLPLKSQGWYIGLRLAFPGMLLTVAGVALAAHYLAELSWPLSLAFGAIVAPTDPVLASLISVNDARDSDNLRVSLSSEAGMNDGSALPLLMLAVMMVTTPGGLSLAAFGQWALVDVLWAITAGVGIGFAMGRLVGQYATHLRHTHQDVAPNDFLALALIALSYAAAQALDASGFLAAFAAGVGLRRAEIRVVNLQPADQFSDSNNRPPAEELVNPHIRHEPGETNPTSSAGLVVGDALSFGDTVERLFAAMIIIVLGITLAHHWAPMGLLMAALLFVVIRPLSVWIATAGMKAPVEQRLILGWLGIRGIGSINYIAFAYTHGLAGNEVTRMADMAFTLIVASVVVHGMSVTPLLSWRQAKITARERDKH</sequence>
<keyword evidence="6 10" id="KW-1133">Transmembrane helix</keyword>
<feature type="transmembrane region" description="Helical" evidence="10">
    <location>
        <begin position="196"/>
        <end position="214"/>
    </location>
</feature>
<keyword evidence="5 10" id="KW-0812">Transmembrane</keyword>
<dbReference type="RefSeq" id="WP_279028808.1">
    <property type="nucleotide sequence ID" value="NZ_BAABDG010000002.1"/>
</dbReference>
<evidence type="ECO:0000313" key="13">
    <source>
        <dbReference type="Proteomes" id="UP001499994"/>
    </source>
</evidence>
<evidence type="ECO:0000256" key="9">
    <source>
        <dbReference type="SAM" id="MobiDB-lite"/>
    </source>
</evidence>
<evidence type="ECO:0000256" key="6">
    <source>
        <dbReference type="ARBA" id="ARBA00022989"/>
    </source>
</evidence>
<feature type="transmembrane region" description="Helical" evidence="10">
    <location>
        <begin position="96"/>
        <end position="115"/>
    </location>
</feature>
<feature type="transmembrane region" description="Helical" evidence="10">
    <location>
        <begin position="6"/>
        <end position="24"/>
    </location>
</feature>
<dbReference type="Pfam" id="PF00999">
    <property type="entry name" value="Na_H_Exchanger"/>
    <property type="match status" value="2"/>
</dbReference>
<feature type="transmembrane region" description="Helical" evidence="10">
    <location>
        <begin position="327"/>
        <end position="344"/>
    </location>
</feature>
<evidence type="ECO:0000256" key="10">
    <source>
        <dbReference type="SAM" id="Phobius"/>
    </source>
</evidence>
<evidence type="ECO:0000313" key="12">
    <source>
        <dbReference type="EMBL" id="GAA3895612.1"/>
    </source>
</evidence>
<evidence type="ECO:0000259" key="11">
    <source>
        <dbReference type="Pfam" id="PF00999"/>
    </source>
</evidence>
<dbReference type="InterPro" id="IPR038770">
    <property type="entry name" value="Na+/solute_symporter_sf"/>
</dbReference>
<comment type="subcellular location">
    <subcellularLocation>
        <location evidence="1">Cell membrane</location>
        <topology evidence="1">Multi-pass membrane protein</topology>
    </subcellularLocation>
</comment>
<keyword evidence="13" id="KW-1185">Reference proteome</keyword>
<dbReference type="Proteomes" id="UP001499994">
    <property type="component" value="Unassembled WGS sequence"/>
</dbReference>
<feature type="transmembrane region" description="Helical" evidence="10">
    <location>
        <begin position="166"/>
        <end position="189"/>
    </location>
</feature>
<evidence type="ECO:0000256" key="2">
    <source>
        <dbReference type="ARBA" id="ARBA00022448"/>
    </source>
</evidence>
<accession>A0ABP7L5Z8</accession>
<dbReference type="PANTHER" id="PTHR32507">
    <property type="entry name" value="NA(+)/H(+) ANTIPORTER 1"/>
    <property type="match status" value="1"/>
</dbReference>
<evidence type="ECO:0000256" key="4">
    <source>
        <dbReference type="ARBA" id="ARBA00022475"/>
    </source>
</evidence>
<keyword evidence="8 10" id="KW-0472">Membrane</keyword>
<evidence type="ECO:0000256" key="3">
    <source>
        <dbReference type="ARBA" id="ARBA00022449"/>
    </source>
</evidence>
<keyword evidence="2" id="KW-0813">Transport</keyword>
<evidence type="ECO:0000256" key="8">
    <source>
        <dbReference type="ARBA" id="ARBA00023136"/>
    </source>
</evidence>
<evidence type="ECO:0000256" key="5">
    <source>
        <dbReference type="ARBA" id="ARBA00022692"/>
    </source>
</evidence>
<feature type="transmembrane region" description="Helical" evidence="10">
    <location>
        <begin position="350"/>
        <end position="368"/>
    </location>
</feature>
<feature type="region of interest" description="Disordered" evidence="9">
    <location>
        <begin position="280"/>
        <end position="306"/>
    </location>
</feature>
<reference evidence="13" key="1">
    <citation type="journal article" date="2019" name="Int. J. Syst. Evol. Microbiol.">
        <title>The Global Catalogue of Microorganisms (GCM) 10K type strain sequencing project: providing services to taxonomists for standard genome sequencing and annotation.</title>
        <authorList>
            <consortium name="The Broad Institute Genomics Platform"/>
            <consortium name="The Broad Institute Genome Sequencing Center for Infectious Disease"/>
            <person name="Wu L."/>
            <person name="Ma J."/>
        </authorList>
    </citation>
    <scope>NUCLEOTIDE SEQUENCE [LARGE SCALE GENOMIC DNA]</scope>
    <source>
        <strain evidence="13">JCM 17201</strain>
    </source>
</reference>
<organism evidence="12 13">
    <name type="scientific">Gibbsiella dentisursi</name>
    <dbReference type="NCBI Taxonomy" id="796890"/>
    <lineage>
        <taxon>Bacteria</taxon>
        <taxon>Pseudomonadati</taxon>
        <taxon>Pseudomonadota</taxon>
        <taxon>Gammaproteobacteria</taxon>
        <taxon>Enterobacterales</taxon>
        <taxon>Yersiniaceae</taxon>
        <taxon>Gibbsiella</taxon>
    </lineage>
</organism>
<keyword evidence="4" id="KW-1003">Cell membrane</keyword>
<dbReference type="Gene3D" id="1.20.1530.20">
    <property type="match status" value="1"/>
</dbReference>
<feature type="domain" description="Cation/H+ exchanger transmembrane" evidence="11">
    <location>
        <begin position="319"/>
        <end position="436"/>
    </location>
</feature>
<feature type="transmembrane region" description="Helical" evidence="10">
    <location>
        <begin position="234"/>
        <end position="260"/>
    </location>
</feature>
<evidence type="ECO:0000256" key="7">
    <source>
        <dbReference type="ARBA" id="ARBA00023065"/>
    </source>
</evidence>
<evidence type="ECO:0000256" key="1">
    <source>
        <dbReference type="ARBA" id="ARBA00004651"/>
    </source>
</evidence>
<proteinExistence type="predicted"/>
<feature type="transmembrane region" description="Helical" evidence="10">
    <location>
        <begin position="414"/>
        <end position="436"/>
    </location>
</feature>
<protein>
    <submittedName>
        <fullName evidence="12">Sodium:proton antiporter</fullName>
    </submittedName>
</protein>